<dbReference type="GO" id="GO:0031175">
    <property type="term" value="P:neuron projection development"/>
    <property type="evidence" value="ECO:0007669"/>
    <property type="project" value="TreeGrafter"/>
</dbReference>
<dbReference type="Gene3D" id="2.60.40.60">
    <property type="entry name" value="Cadherins"/>
    <property type="match status" value="1"/>
</dbReference>
<dbReference type="AlphaFoldDB" id="A0AAV2S1Q1"/>
<proteinExistence type="predicted"/>
<evidence type="ECO:0000256" key="1">
    <source>
        <dbReference type="ARBA" id="ARBA00004370"/>
    </source>
</evidence>
<dbReference type="EMBL" id="CAXKWB010039065">
    <property type="protein sequence ID" value="CAL4152667.1"/>
    <property type="molecule type" value="Genomic_DNA"/>
</dbReference>
<feature type="non-terminal residue" evidence="6">
    <location>
        <position position="137"/>
    </location>
</feature>
<evidence type="ECO:0000256" key="3">
    <source>
        <dbReference type="ARBA" id="ARBA00022837"/>
    </source>
</evidence>
<keyword evidence="4" id="KW-0472">Membrane</keyword>
<dbReference type="InterPro" id="IPR002126">
    <property type="entry name" value="Cadherin-like_dom"/>
</dbReference>
<dbReference type="InterPro" id="IPR015919">
    <property type="entry name" value="Cadherin-like_sf"/>
</dbReference>
<dbReference type="PANTHER" id="PTHR24027">
    <property type="entry name" value="CADHERIN-23"/>
    <property type="match status" value="1"/>
</dbReference>
<dbReference type="Pfam" id="PF00028">
    <property type="entry name" value="Cadherin"/>
    <property type="match status" value="1"/>
</dbReference>
<dbReference type="Proteomes" id="UP001497623">
    <property type="component" value="Unassembled WGS sequence"/>
</dbReference>
<dbReference type="GO" id="GO:0016477">
    <property type="term" value="P:cell migration"/>
    <property type="evidence" value="ECO:0007669"/>
    <property type="project" value="TreeGrafter"/>
</dbReference>
<dbReference type="SUPFAM" id="SSF49313">
    <property type="entry name" value="Cadherin-like"/>
    <property type="match status" value="1"/>
</dbReference>
<evidence type="ECO:0000313" key="7">
    <source>
        <dbReference type="Proteomes" id="UP001497623"/>
    </source>
</evidence>
<accession>A0AAV2S1Q1</accession>
<feature type="non-terminal residue" evidence="6">
    <location>
        <position position="1"/>
    </location>
</feature>
<organism evidence="6 7">
    <name type="scientific">Meganyctiphanes norvegica</name>
    <name type="common">Northern krill</name>
    <name type="synonym">Thysanopoda norvegica</name>
    <dbReference type="NCBI Taxonomy" id="48144"/>
    <lineage>
        <taxon>Eukaryota</taxon>
        <taxon>Metazoa</taxon>
        <taxon>Ecdysozoa</taxon>
        <taxon>Arthropoda</taxon>
        <taxon>Crustacea</taxon>
        <taxon>Multicrustacea</taxon>
        <taxon>Malacostraca</taxon>
        <taxon>Eumalacostraca</taxon>
        <taxon>Eucarida</taxon>
        <taxon>Euphausiacea</taxon>
        <taxon>Euphausiidae</taxon>
        <taxon>Meganyctiphanes</taxon>
    </lineage>
</organism>
<dbReference type="GO" id="GO:0016342">
    <property type="term" value="C:catenin complex"/>
    <property type="evidence" value="ECO:0007669"/>
    <property type="project" value="TreeGrafter"/>
</dbReference>
<name>A0AAV2S1Q1_MEGNR</name>
<evidence type="ECO:0000259" key="5">
    <source>
        <dbReference type="Pfam" id="PF00028"/>
    </source>
</evidence>
<dbReference type="GO" id="GO:0008013">
    <property type="term" value="F:beta-catenin binding"/>
    <property type="evidence" value="ECO:0007669"/>
    <property type="project" value="TreeGrafter"/>
</dbReference>
<dbReference type="GO" id="GO:0005509">
    <property type="term" value="F:calcium ion binding"/>
    <property type="evidence" value="ECO:0007669"/>
    <property type="project" value="InterPro"/>
</dbReference>
<dbReference type="FunFam" id="2.60.40.60:FF:000053">
    <property type="entry name" value="FAT atypical cadherin 3"/>
    <property type="match status" value="1"/>
</dbReference>
<feature type="domain" description="Cadherin" evidence="5">
    <location>
        <begin position="71"/>
        <end position="136"/>
    </location>
</feature>
<evidence type="ECO:0000256" key="4">
    <source>
        <dbReference type="ARBA" id="ARBA00023136"/>
    </source>
</evidence>
<keyword evidence="2" id="KW-0677">Repeat</keyword>
<reference evidence="6 7" key="1">
    <citation type="submission" date="2024-05" db="EMBL/GenBank/DDBJ databases">
        <authorList>
            <person name="Wallberg A."/>
        </authorList>
    </citation>
    <scope>NUCLEOTIDE SEQUENCE [LARGE SCALE GENOMIC DNA]</scope>
</reference>
<sequence length="137" mass="15444">ENKKFTFSNKSMDSELRKDCIVVHDQLNLNSQYNLTLRADDGFHTTTASAYIKVTDTPPSSLTFSETQYFANVVENSRKLVNVVAVSLSGLPLNHHIQYSILNPAPQFTIRPTVGVIKTTGVPFDREKQDHYVLMVQ</sequence>
<dbReference type="GO" id="GO:0007156">
    <property type="term" value="P:homophilic cell adhesion via plasma membrane adhesion molecules"/>
    <property type="evidence" value="ECO:0007669"/>
    <property type="project" value="InterPro"/>
</dbReference>
<gene>
    <name evidence="6" type="ORF">MNOR_LOCUS31020</name>
</gene>
<evidence type="ECO:0000313" key="6">
    <source>
        <dbReference type="EMBL" id="CAL4152667.1"/>
    </source>
</evidence>
<dbReference type="CDD" id="cd11304">
    <property type="entry name" value="Cadherin_repeat"/>
    <property type="match status" value="1"/>
</dbReference>
<evidence type="ECO:0000256" key="2">
    <source>
        <dbReference type="ARBA" id="ARBA00022737"/>
    </source>
</evidence>
<dbReference type="InterPro" id="IPR039808">
    <property type="entry name" value="Cadherin"/>
</dbReference>
<protein>
    <recommendedName>
        <fullName evidence="5">Cadherin domain-containing protein</fullName>
    </recommendedName>
</protein>
<dbReference type="PANTHER" id="PTHR24027:SF438">
    <property type="entry name" value="CADHERIN 23"/>
    <property type="match status" value="1"/>
</dbReference>
<comment type="caution">
    <text evidence="6">The sequence shown here is derived from an EMBL/GenBank/DDBJ whole genome shotgun (WGS) entry which is preliminary data.</text>
</comment>
<keyword evidence="3" id="KW-0106">Calcium</keyword>
<keyword evidence="7" id="KW-1185">Reference proteome</keyword>
<comment type="subcellular location">
    <subcellularLocation>
        <location evidence="1">Membrane</location>
    </subcellularLocation>
</comment>
<dbReference type="GO" id="GO:0045296">
    <property type="term" value="F:cadherin binding"/>
    <property type="evidence" value="ECO:0007669"/>
    <property type="project" value="TreeGrafter"/>
</dbReference>